<protein>
    <submittedName>
        <fullName evidence="1">DUF4435 domain-containing protein</fullName>
    </submittedName>
</protein>
<gene>
    <name evidence="1" type="ORF">HX882_24695</name>
</gene>
<name>A0A7Y7XFT5_9PSED</name>
<evidence type="ECO:0000313" key="2">
    <source>
        <dbReference type="Proteomes" id="UP000539985"/>
    </source>
</evidence>
<accession>A0A7Y7XFT5</accession>
<sequence>MSDLPRRSIDDLVLRYELEPDLNDIYVEGHFDKEVLTACFQHAQDPSRIVYTIDSVDVPEAILRKYKLTEGNKQRVLALAQELSGIDILRCRFLVDRDIDHWFEELVQSKGLVWTKYCSLELYFFTDELLQKLIVTVSRCKVGKWGEFVQSFSNALIMLYSFRLADRELDLNLQWIDFDKSLSFREGLLSFDFDSYASKILNKNAKMPFIGNFKAKALEWHKRCLDTDCKMAIRGHDFVKVLAWVIKNGRGNSALGSEDAIERALLLITTSDLELYSDISS</sequence>
<proteinExistence type="predicted"/>
<dbReference type="EMBL" id="JACAQB010000022">
    <property type="protein sequence ID" value="NWB99098.1"/>
    <property type="molecule type" value="Genomic_DNA"/>
</dbReference>
<dbReference type="RefSeq" id="WP_177104852.1">
    <property type="nucleotide sequence ID" value="NZ_JACAQB010000022.1"/>
</dbReference>
<comment type="caution">
    <text evidence="1">The sequence shown here is derived from an EMBL/GenBank/DDBJ whole genome shotgun (WGS) entry which is preliminary data.</text>
</comment>
<evidence type="ECO:0000313" key="1">
    <source>
        <dbReference type="EMBL" id="NWB99098.1"/>
    </source>
</evidence>
<organism evidence="1 2">
    <name type="scientific">Pseudomonas gingeri</name>
    <dbReference type="NCBI Taxonomy" id="117681"/>
    <lineage>
        <taxon>Bacteria</taxon>
        <taxon>Pseudomonadati</taxon>
        <taxon>Pseudomonadota</taxon>
        <taxon>Gammaproteobacteria</taxon>
        <taxon>Pseudomonadales</taxon>
        <taxon>Pseudomonadaceae</taxon>
        <taxon>Pseudomonas</taxon>
    </lineage>
</organism>
<dbReference type="AlphaFoldDB" id="A0A7Y7XFT5"/>
<dbReference type="Proteomes" id="UP000539985">
    <property type="component" value="Unassembled WGS sequence"/>
</dbReference>
<reference evidence="1 2" key="1">
    <citation type="submission" date="2020-04" db="EMBL/GenBank/DDBJ databases">
        <title>Molecular characterization of pseudomonads from Agaricus bisporus reveal novel blotch 2 pathogens in Western Europe.</title>
        <authorList>
            <person name="Taparia T."/>
            <person name="Krijger M."/>
            <person name="Haynes E."/>
            <person name="Elpinstone J.G."/>
            <person name="Noble R."/>
            <person name="Van Der Wolf J."/>
        </authorList>
    </citation>
    <scope>NUCLEOTIDE SEQUENCE [LARGE SCALE GENOMIC DNA]</scope>
    <source>
        <strain evidence="1 2">H7001</strain>
    </source>
</reference>